<keyword evidence="1" id="KW-1133">Transmembrane helix</keyword>
<feature type="transmembrane region" description="Helical" evidence="1">
    <location>
        <begin position="36"/>
        <end position="60"/>
    </location>
</feature>
<evidence type="ECO:0000313" key="3">
    <source>
        <dbReference type="Proteomes" id="UP001303236"/>
    </source>
</evidence>
<evidence type="ECO:0000256" key="1">
    <source>
        <dbReference type="SAM" id="Phobius"/>
    </source>
</evidence>
<evidence type="ECO:0000313" key="2">
    <source>
        <dbReference type="EMBL" id="WNF29606.1"/>
    </source>
</evidence>
<gene>
    <name evidence="2" type="ORF">RI138_23820</name>
</gene>
<name>A0ABY9W0D0_9ACTN</name>
<dbReference type="EMBL" id="CP134500">
    <property type="protein sequence ID" value="WNF29606.1"/>
    <property type="molecule type" value="Genomic_DNA"/>
</dbReference>
<feature type="transmembrane region" description="Helical" evidence="1">
    <location>
        <begin position="72"/>
        <end position="89"/>
    </location>
</feature>
<keyword evidence="3" id="KW-1185">Reference proteome</keyword>
<reference evidence="2 3" key="1">
    <citation type="submission" date="2023-09" db="EMBL/GenBank/DDBJ databases">
        <title>Genome completion map analysis of the actinomycetes C11-1.</title>
        <authorList>
            <person name="Qin P."/>
            <person name="Guan P."/>
        </authorList>
    </citation>
    <scope>NUCLEOTIDE SEQUENCE [LARGE SCALE GENOMIC DNA]</scope>
    <source>
        <strain evidence="2 3">C11-1</strain>
    </source>
</reference>
<feature type="transmembrane region" description="Helical" evidence="1">
    <location>
        <begin position="95"/>
        <end position="113"/>
    </location>
</feature>
<keyword evidence="1" id="KW-0472">Membrane</keyword>
<feature type="transmembrane region" description="Helical" evidence="1">
    <location>
        <begin position="12"/>
        <end position="30"/>
    </location>
</feature>
<sequence>MQSDMREVLRIAAPTAAVGAIATLVGGLLAGGEGAIGAVVGCVVVILFMALGQLALQWVAKSMPHLFQGMGLMVYSVQLVLLLLLIMGIRDTSLFDLQVFALTLVASVITWIITQTVLHARSKTLYVDPEAESRNAPGGTEDKHDQ</sequence>
<protein>
    <recommendedName>
        <fullName evidence="4">ATP synthase protein I</fullName>
    </recommendedName>
</protein>
<keyword evidence="1" id="KW-0812">Transmembrane</keyword>
<proteinExistence type="predicted"/>
<organism evidence="2 3">
    <name type="scientific">Streptomyces durocortorensis</name>
    <dbReference type="NCBI Taxonomy" id="2811104"/>
    <lineage>
        <taxon>Bacteria</taxon>
        <taxon>Bacillati</taxon>
        <taxon>Actinomycetota</taxon>
        <taxon>Actinomycetes</taxon>
        <taxon>Kitasatosporales</taxon>
        <taxon>Streptomycetaceae</taxon>
        <taxon>Streptomyces</taxon>
    </lineage>
</organism>
<evidence type="ECO:0008006" key="4">
    <source>
        <dbReference type="Google" id="ProtNLM"/>
    </source>
</evidence>
<dbReference type="Proteomes" id="UP001303236">
    <property type="component" value="Chromosome"/>
</dbReference>
<accession>A0ABY9W0D0</accession>